<feature type="transmembrane region" description="Helical" evidence="7">
    <location>
        <begin position="95"/>
        <end position="117"/>
    </location>
</feature>
<feature type="transmembrane region" description="Helical" evidence="7">
    <location>
        <begin position="420"/>
        <end position="440"/>
    </location>
</feature>
<dbReference type="InterPro" id="IPR052031">
    <property type="entry name" value="Membrane_Transporter-Flippase"/>
</dbReference>
<dbReference type="GO" id="GO:0005886">
    <property type="term" value="C:plasma membrane"/>
    <property type="evidence" value="ECO:0007669"/>
    <property type="project" value="UniProtKB-SubCell"/>
</dbReference>
<feature type="transmembrane region" description="Helical" evidence="7">
    <location>
        <begin position="280"/>
        <end position="300"/>
    </location>
</feature>
<dbReference type="GO" id="GO:0042910">
    <property type="term" value="F:xenobiotic transmembrane transporter activity"/>
    <property type="evidence" value="ECO:0007669"/>
    <property type="project" value="InterPro"/>
</dbReference>
<feature type="transmembrane region" description="Helical" evidence="7">
    <location>
        <begin position="391"/>
        <end position="414"/>
    </location>
</feature>
<keyword evidence="2" id="KW-0813">Transport</keyword>
<keyword evidence="4 7" id="KW-0812">Transmembrane</keyword>
<dbReference type="RefSeq" id="WP_077840642.1">
    <property type="nucleotide sequence ID" value="NZ_JABAGD010000009.1"/>
</dbReference>
<reference evidence="9 10" key="1">
    <citation type="submission" date="2016-05" db="EMBL/GenBank/DDBJ databases">
        <title>Microbial solvent formation.</title>
        <authorList>
            <person name="Poehlein A."/>
            <person name="Montoya Solano J.D."/>
            <person name="Flitsch S."/>
            <person name="Krabben P."/>
            <person name="Duerre P."/>
            <person name="Daniel R."/>
        </authorList>
    </citation>
    <scope>NUCLEOTIDE SEQUENCE [LARGE SCALE GENOMIC DNA]</scope>
    <source>
        <strain evidence="9 10">DSM 53</strain>
    </source>
</reference>
<proteinExistence type="predicted"/>
<evidence type="ECO:0000256" key="6">
    <source>
        <dbReference type="ARBA" id="ARBA00023136"/>
    </source>
</evidence>
<dbReference type="AlphaFoldDB" id="A0A1S8RRV7"/>
<reference evidence="8 11" key="2">
    <citation type="submission" date="2020-04" db="EMBL/GenBank/DDBJ databases">
        <authorList>
            <person name="Hitch T.C.A."/>
            <person name="Wylensek D."/>
            <person name="Clavel T."/>
        </authorList>
    </citation>
    <scope>NUCLEOTIDE SEQUENCE [LARGE SCALE GENOMIC DNA]</scope>
    <source>
        <strain evidence="8 11">WB01_NA02</strain>
    </source>
</reference>
<feature type="transmembrane region" description="Helical" evidence="7">
    <location>
        <begin position="16"/>
        <end position="37"/>
    </location>
</feature>
<evidence type="ECO:0000313" key="9">
    <source>
        <dbReference type="EMBL" id="OOM55839.1"/>
    </source>
</evidence>
<gene>
    <name evidence="9" type="primary">dinF</name>
    <name evidence="9" type="ORF">CLBCK_44290</name>
    <name evidence="8" type="ORF">HF849_07005</name>
</gene>
<evidence type="ECO:0000313" key="11">
    <source>
        <dbReference type="Proteomes" id="UP000587880"/>
    </source>
</evidence>
<sequence>MGGKIKDMTEGKPSKLIFIFALPLIFGNIFQQLYTIVDTIVIGKFIGVEALAAVGSGAWLNWMVIDMIIGFTQGFSILISQYFGENNIKKLRKTVTMAIILAIILGILMTTISLLAVRPILIMLNTPENIINDSLSFLLVAFCGIPAILAYNTCSAILRALGNSRTPLIAMVIASAINVLLDILFVVVFKWGIKGPAIATVIAQIFSFLYCVNSVRKLSILKITAEDFKIDMFMIKKLIFLGTPISFQNGIIGFGGLVVQYVINGFGFIFVAGFTATNKLYGILELVAVALGYAMSTFTGQNLGAKKYDRIRKGMNSALKMTVGTSIALSLIIFFFGRYFVMMFISGSPAEVELVTDVAHKYLKVMSSMLFILYMLHIYRNALQGMGDTIIPMISGIVELCMRISVALFLPLLIGETGIYFAEVAAWLGAELILMIAYYIRIKKLGGEDLEKNLEC</sequence>
<feature type="transmembrane region" description="Helical" evidence="7">
    <location>
        <begin position="137"/>
        <end position="161"/>
    </location>
</feature>
<dbReference type="EMBL" id="LZZI01000134">
    <property type="protein sequence ID" value="OOM55839.1"/>
    <property type="molecule type" value="Genomic_DNA"/>
</dbReference>
<dbReference type="NCBIfam" id="TIGR00797">
    <property type="entry name" value="matE"/>
    <property type="match status" value="1"/>
</dbReference>
<keyword evidence="3" id="KW-1003">Cell membrane</keyword>
<evidence type="ECO:0000256" key="5">
    <source>
        <dbReference type="ARBA" id="ARBA00022989"/>
    </source>
</evidence>
<evidence type="ECO:0000256" key="1">
    <source>
        <dbReference type="ARBA" id="ARBA00004651"/>
    </source>
</evidence>
<evidence type="ECO:0000256" key="4">
    <source>
        <dbReference type="ARBA" id="ARBA00022692"/>
    </source>
</evidence>
<feature type="transmembrane region" description="Helical" evidence="7">
    <location>
        <begin position="321"/>
        <end position="341"/>
    </location>
</feature>
<dbReference type="InterPro" id="IPR002528">
    <property type="entry name" value="MATE_fam"/>
</dbReference>
<feature type="transmembrane region" description="Helical" evidence="7">
    <location>
        <begin position="361"/>
        <end position="379"/>
    </location>
</feature>
<keyword evidence="6 7" id="KW-0472">Membrane</keyword>
<evidence type="ECO:0000256" key="7">
    <source>
        <dbReference type="SAM" id="Phobius"/>
    </source>
</evidence>
<organism evidence="9 10">
    <name type="scientific">Clostridium beijerinckii</name>
    <name type="common">Clostridium MP</name>
    <dbReference type="NCBI Taxonomy" id="1520"/>
    <lineage>
        <taxon>Bacteria</taxon>
        <taxon>Bacillati</taxon>
        <taxon>Bacillota</taxon>
        <taxon>Clostridia</taxon>
        <taxon>Eubacteriales</taxon>
        <taxon>Clostridiaceae</taxon>
        <taxon>Clostridium</taxon>
    </lineage>
</organism>
<evidence type="ECO:0000313" key="10">
    <source>
        <dbReference type="Proteomes" id="UP000190973"/>
    </source>
</evidence>
<feature type="transmembrane region" description="Helical" evidence="7">
    <location>
        <begin position="57"/>
        <end position="83"/>
    </location>
</feature>
<evidence type="ECO:0000256" key="3">
    <source>
        <dbReference type="ARBA" id="ARBA00022475"/>
    </source>
</evidence>
<dbReference type="CDD" id="cd13138">
    <property type="entry name" value="MATE_yoeA_like"/>
    <property type="match status" value="1"/>
</dbReference>
<feature type="transmembrane region" description="Helical" evidence="7">
    <location>
        <begin position="251"/>
        <end position="274"/>
    </location>
</feature>
<protein>
    <submittedName>
        <fullName evidence="9">DNA-damage-inducible protein F</fullName>
    </submittedName>
    <submittedName>
        <fullName evidence="8">MATE family efflux transporter</fullName>
    </submittedName>
</protein>
<feature type="transmembrane region" description="Helical" evidence="7">
    <location>
        <begin position="195"/>
        <end position="212"/>
    </location>
</feature>
<accession>A0A1S8RRV7</accession>
<dbReference type="EMBL" id="JABAGD010000009">
    <property type="protein sequence ID" value="NMF04511.1"/>
    <property type="molecule type" value="Genomic_DNA"/>
</dbReference>
<name>A0A1S8RRV7_CLOBE</name>
<dbReference type="PANTHER" id="PTHR43549:SF3">
    <property type="entry name" value="MULTIDRUG RESISTANCE PROTEIN YPNP-RELATED"/>
    <property type="match status" value="1"/>
</dbReference>
<evidence type="ECO:0000313" key="8">
    <source>
        <dbReference type="EMBL" id="NMF04511.1"/>
    </source>
</evidence>
<dbReference type="PANTHER" id="PTHR43549">
    <property type="entry name" value="MULTIDRUG RESISTANCE PROTEIN YPNP-RELATED"/>
    <property type="match status" value="1"/>
</dbReference>
<dbReference type="Pfam" id="PF01554">
    <property type="entry name" value="MatE"/>
    <property type="match status" value="2"/>
</dbReference>
<dbReference type="InterPro" id="IPR048279">
    <property type="entry name" value="MdtK-like"/>
</dbReference>
<dbReference type="Proteomes" id="UP000190973">
    <property type="component" value="Unassembled WGS sequence"/>
</dbReference>
<dbReference type="PIRSF" id="PIRSF006603">
    <property type="entry name" value="DinF"/>
    <property type="match status" value="1"/>
</dbReference>
<dbReference type="GO" id="GO:0015297">
    <property type="term" value="F:antiporter activity"/>
    <property type="evidence" value="ECO:0007669"/>
    <property type="project" value="InterPro"/>
</dbReference>
<dbReference type="Proteomes" id="UP000587880">
    <property type="component" value="Unassembled WGS sequence"/>
</dbReference>
<evidence type="ECO:0000256" key="2">
    <source>
        <dbReference type="ARBA" id="ARBA00022448"/>
    </source>
</evidence>
<comment type="subcellular location">
    <subcellularLocation>
        <location evidence="1">Cell membrane</location>
        <topology evidence="1">Multi-pass membrane protein</topology>
    </subcellularLocation>
</comment>
<comment type="caution">
    <text evidence="9">The sequence shown here is derived from an EMBL/GenBank/DDBJ whole genome shotgun (WGS) entry which is preliminary data.</text>
</comment>
<keyword evidence="5 7" id="KW-1133">Transmembrane helix</keyword>
<feature type="transmembrane region" description="Helical" evidence="7">
    <location>
        <begin position="168"/>
        <end position="189"/>
    </location>
</feature>